<feature type="domain" description="GFO/IDH/MocA-like oxidoreductase" evidence="5">
    <location>
        <begin position="165"/>
        <end position="281"/>
    </location>
</feature>
<evidence type="ECO:0000313" key="6">
    <source>
        <dbReference type="EMBL" id="ALE91439.1"/>
    </source>
</evidence>
<feature type="domain" description="Gfo/Idh/MocA-like oxidoreductase N-terminal" evidence="4">
    <location>
        <begin position="28"/>
        <end position="154"/>
    </location>
</feature>
<dbReference type="PANTHER" id="PTHR22604">
    <property type="entry name" value="OXIDOREDUCTASES"/>
    <property type="match status" value="1"/>
</dbReference>
<dbReference type="InterPro" id="IPR036291">
    <property type="entry name" value="NAD(P)-bd_dom_sf"/>
</dbReference>
<gene>
    <name evidence="6" type="ORF">AOC05_02185</name>
</gene>
<dbReference type="RefSeq" id="WP_062005315.1">
    <property type="nucleotide sequence ID" value="NZ_CP012677.1"/>
</dbReference>
<dbReference type="InterPro" id="IPR050984">
    <property type="entry name" value="Gfo/Idh/MocA_domain"/>
</dbReference>
<dbReference type="InterPro" id="IPR000683">
    <property type="entry name" value="Gfo/Idh/MocA-like_OxRdtase_N"/>
</dbReference>
<dbReference type="PANTHER" id="PTHR22604:SF105">
    <property type="entry name" value="TRANS-1,2-DIHYDROBENZENE-1,2-DIOL DEHYDROGENASE"/>
    <property type="match status" value="1"/>
</dbReference>
<comment type="similarity">
    <text evidence="1">Belongs to the Gfo/Idh/MocA family.</text>
</comment>
<dbReference type="SUPFAM" id="SSF51735">
    <property type="entry name" value="NAD(P)-binding Rossmann-fold domains"/>
    <property type="match status" value="1"/>
</dbReference>
<evidence type="ECO:0000259" key="5">
    <source>
        <dbReference type="Pfam" id="PF22725"/>
    </source>
</evidence>
<protein>
    <submittedName>
        <fullName evidence="6">Oxidoreductase</fullName>
    </submittedName>
</protein>
<evidence type="ECO:0000256" key="3">
    <source>
        <dbReference type="ARBA" id="ARBA00023027"/>
    </source>
</evidence>
<keyword evidence="3" id="KW-0520">NAD</keyword>
<name>A0A0M3UFQ8_9MICC</name>
<organism evidence="6 7">
    <name type="scientific">Arthrobacter alpinus</name>
    <dbReference type="NCBI Taxonomy" id="656366"/>
    <lineage>
        <taxon>Bacteria</taxon>
        <taxon>Bacillati</taxon>
        <taxon>Actinomycetota</taxon>
        <taxon>Actinomycetes</taxon>
        <taxon>Micrococcales</taxon>
        <taxon>Micrococcaceae</taxon>
        <taxon>Arthrobacter</taxon>
    </lineage>
</organism>
<dbReference type="Pfam" id="PF01408">
    <property type="entry name" value="GFO_IDH_MocA"/>
    <property type="match status" value="1"/>
</dbReference>
<dbReference type="GO" id="GO:0000166">
    <property type="term" value="F:nucleotide binding"/>
    <property type="evidence" value="ECO:0007669"/>
    <property type="project" value="InterPro"/>
</dbReference>
<reference evidence="7" key="1">
    <citation type="submission" date="2015-09" db="EMBL/GenBank/DDBJ databases">
        <title>Complete genome of Arthrobacter alpinus strain R3.8.</title>
        <authorList>
            <person name="See-Too W.S."/>
            <person name="Chan K.G."/>
        </authorList>
    </citation>
    <scope>NUCLEOTIDE SEQUENCE [LARGE SCALE GENOMIC DNA]</scope>
    <source>
        <strain evidence="7">R3.8</strain>
    </source>
</reference>
<evidence type="ECO:0000259" key="4">
    <source>
        <dbReference type="Pfam" id="PF01408"/>
    </source>
</evidence>
<accession>A0A0M3UFQ8</accession>
<evidence type="ECO:0000313" key="7">
    <source>
        <dbReference type="Proteomes" id="UP000062833"/>
    </source>
</evidence>
<dbReference type="PATRIC" id="fig|656366.3.peg.493"/>
<dbReference type="Proteomes" id="UP000062833">
    <property type="component" value="Chromosome"/>
</dbReference>
<dbReference type="InterPro" id="IPR055170">
    <property type="entry name" value="GFO_IDH_MocA-like_dom"/>
</dbReference>
<dbReference type="OrthoDB" id="9815825at2"/>
<evidence type="ECO:0000256" key="1">
    <source>
        <dbReference type="ARBA" id="ARBA00010928"/>
    </source>
</evidence>
<sequence length="365" mass="38976">MTTPRFVGRPHWYTTFNPETLAATGTPLRWGVVATGNIAHTVTADLALLEDAVLQAVSSRSESSAAAFAAEFGFATCYYDGGPAGTGAPGYVQLVQDPTVDVVYIATPHAQHYDIAKAALEAGKHVLCEKALTITAAEARSLIVLAREKQLFLMEAVWARFVPGFQRALEIISSGEIGEVRWVRADLGFPAPLDDTARIWAPADGGGALLDISVYPLLWAWATLGKPATVSATGTLTALGVDSENTLTLGYESGAQAQLISYLTAHGPRVATVAGTAGYIETVGSVNNPKGLRISVGWNSERIEEFEYPGSGYTYQLREVTRCIQAGLSESSTMPLDDTLAIMELFDGARRQLGVSYPNDTRTDL</sequence>
<dbReference type="EMBL" id="CP012677">
    <property type="protein sequence ID" value="ALE91439.1"/>
    <property type="molecule type" value="Genomic_DNA"/>
</dbReference>
<dbReference type="Gene3D" id="3.30.360.10">
    <property type="entry name" value="Dihydrodipicolinate Reductase, domain 2"/>
    <property type="match status" value="1"/>
</dbReference>
<dbReference type="Gene3D" id="3.40.50.720">
    <property type="entry name" value="NAD(P)-binding Rossmann-like Domain"/>
    <property type="match status" value="1"/>
</dbReference>
<evidence type="ECO:0000256" key="2">
    <source>
        <dbReference type="ARBA" id="ARBA00023002"/>
    </source>
</evidence>
<dbReference type="SUPFAM" id="SSF55347">
    <property type="entry name" value="Glyceraldehyde-3-phosphate dehydrogenase-like, C-terminal domain"/>
    <property type="match status" value="1"/>
</dbReference>
<dbReference type="KEGG" id="aaq:AOC05_02185"/>
<dbReference type="AlphaFoldDB" id="A0A0M3UFQ8"/>
<dbReference type="GO" id="GO:0016491">
    <property type="term" value="F:oxidoreductase activity"/>
    <property type="evidence" value="ECO:0007669"/>
    <property type="project" value="UniProtKB-KW"/>
</dbReference>
<proteinExistence type="inferred from homology"/>
<dbReference type="Pfam" id="PF22725">
    <property type="entry name" value="GFO_IDH_MocA_C3"/>
    <property type="match status" value="1"/>
</dbReference>
<keyword evidence="7" id="KW-1185">Reference proteome</keyword>
<keyword evidence="2" id="KW-0560">Oxidoreductase</keyword>